<dbReference type="SUPFAM" id="SSF53756">
    <property type="entry name" value="UDP-Glycosyltransferase/glycogen phosphorylase"/>
    <property type="match status" value="1"/>
</dbReference>
<feature type="domain" description="Glycosyl transferase family 1" evidence="1">
    <location>
        <begin position="203"/>
        <end position="349"/>
    </location>
</feature>
<evidence type="ECO:0000313" key="3">
    <source>
        <dbReference type="Proteomes" id="UP000245765"/>
    </source>
</evidence>
<dbReference type="AlphaFoldDB" id="A0A317FAA8"/>
<reference evidence="3" key="1">
    <citation type="submission" date="2018-05" db="EMBL/GenBank/DDBJ databases">
        <authorList>
            <person name="Du Z."/>
            <person name="Wang X."/>
        </authorList>
    </citation>
    <scope>NUCLEOTIDE SEQUENCE [LARGE SCALE GENOMIC DNA]</scope>
    <source>
        <strain evidence="3">CQN31</strain>
    </source>
</reference>
<keyword evidence="3" id="KW-1185">Reference proteome</keyword>
<dbReference type="InterPro" id="IPR001296">
    <property type="entry name" value="Glyco_trans_1"/>
</dbReference>
<name>A0A317FAA8_9PROT</name>
<sequence length="561" mass="60443">MPPPPSPPSAALLYAPDGYDTSRPRLMGRHAAGEGFLIGLVRHAGFERMVALTRGEADAEAFRRHVATLGAAAPAEAIPDNELQRLAGIGCLMLPGPGLGEHAWRRRRIGPATAWSLVGVTHTIASAGAMDSILDSLVAPVQPWDAIVCTSEPVRGAVRRLLEMQGGYLARRLGATRIEGPALPVIPLGVDCAALAPDPRARAEWRARLELREQDVAVLHHGRLSFHAKAHPLPMFLALGRAAAKAPPGARVVLILSGWFADETQRRAFHEQAKAVAPHLEICLVERPETGTTLRNAADIFTLLSDNVQESFGLAPVEALAAGLPVVGTDWDGLKDTIRHGETGYRVPTTLGGPMPDLAERHDAGFDSYDSFIAGVAQFTAVDVPAAEAAFAALIADPVMRRAMGAAARRDALARFDWPVVIGQWRALWAELARLRREARAERAAPLRGEARVPHRPDPSILFAHYPTRRLAPETRLMLPPGEDAAAVLVRLRAYAGLPGAAPRRDLLPSMDSIQAALEVLEQGPATAARLSAELQPLRAWRMNRSLAWLLKLDLLRLADG</sequence>
<gene>
    <name evidence="2" type="ORF">DFH01_21765</name>
</gene>
<dbReference type="OrthoDB" id="5490290at2"/>
<dbReference type="RefSeq" id="WP_109872609.1">
    <property type="nucleotide sequence ID" value="NZ_QGNA01000005.1"/>
</dbReference>
<proteinExistence type="predicted"/>
<dbReference type="GO" id="GO:0016757">
    <property type="term" value="F:glycosyltransferase activity"/>
    <property type="evidence" value="ECO:0007669"/>
    <property type="project" value="InterPro"/>
</dbReference>
<accession>A0A317FAA8</accession>
<evidence type="ECO:0000313" key="2">
    <source>
        <dbReference type="EMBL" id="PWS34967.1"/>
    </source>
</evidence>
<dbReference type="EMBL" id="QGNA01000005">
    <property type="protein sequence ID" value="PWS34967.1"/>
    <property type="molecule type" value="Genomic_DNA"/>
</dbReference>
<organism evidence="2 3">
    <name type="scientific">Falsiroseomonas bella</name>
    <dbReference type="NCBI Taxonomy" id="2184016"/>
    <lineage>
        <taxon>Bacteria</taxon>
        <taxon>Pseudomonadati</taxon>
        <taxon>Pseudomonadota</taxon>
        <taxon>Alphaproteobacteria</taxon>
        <taxon>Acetobacterales</taxon>
        <taxon>Roseomonadaceae</taxon>
        <taxon>Falsiroseomonas</taxon>
    </lineage>
</organism>
<dbReference type="Gene3D" id="3.40.50.2000">
    <property type="entry name" value="Glycogen Phosphorylase B"/>
    <property type="match status" value="1"/>
</dbReference>
<comment type="caution">
    <text evidence="2">The sequence shown here is derived from an EMBL/GenBank/DDBJ whole genome shotgun (WGS) entry which is preliminary data.</text>
</comment>
<protein>
    <submittedName>
        <fullName evidence="2">Glycosyl transferase-like protein</fullName>
    </submittedName>
</protein>
<dbReference type="Pfam" id="PF00534">
    <property type="entry name" value="Glycos_transf_1"/>
    <property type="match status" value="1"/>
</dbReference>
<dbReference type="PANTHER" id="PTHR12526">
    <property type="entry name" value="GLYCOSYLTRANSFERASE"/>
    <property type="match status" value="1"/>
</dbReference>
<dbReference type="Proteomes" id="UP000245765">
    <property type="component" value="Unassembled WGS sequence"/>
</dbReference>
<keyword evidence="2" id="KW-0808">Transferase</keyword>
<evidence type="ECO:0000259" key="1">
    <source>
        <dbReference type="Pfam" id="PF00534"/>
    </source>
</evidence>